<name>A0A1J1CFH7_CALAY</name>
<evidence type="ECO:0000256" key="2">
    <source>
        <dbReference type="ARBA" id="ARBA00022552"/>
    </source>
</evidence>
<dbReference type="InterPro" id="IPR018063">
    <property type="entry name" value="SAM_MeTrfase_RsmI_CS"/>
</dbReference>
<keyword evidence="4 6" id="KW-0808">Transferase</keyword>
<dbReference type="PANTHER" id="PTHR46111:SF1">
    <property type="entry name" value="RIBOSOMAL RNA SMALL SUBUNIT METHYLTRANSFERASE I"/>
    <property type="match status" value="1"/>
</dbReference>
<evidence type="ECO:0000259" key="7">
    <source>
        <dbReference type="Pfam" id="PF00590"/>
    </source>
</evidence>
<keyword evidence="1 6" id="KW-0963">Cytoplasm</keyword>
<dbReference type="InterPro" id="IPR008189">
    <property type="entry name" value="rRNA_ssu_MeTfrase_I"/>
</dbReference>
<evidence type="ECO:0000256" key="1">
    <source>
        <dbReference type="ARBA" id="ARBA00022490"/>
    </source>
</evidence>
<dbReference type="Proteomes" id="UP000183868">
    <property type="component" value="Chromosome"/>
</dbReference>
<dbReference type="EMBL" id="CP018099">
    <property type="protein sequence ID" value="APF20696.1"/>
    <property type="molecule type" value="Genomic_DNA"/>
</dbReference>
<dbReference type="PIRSF" id="PIRSF005917">
    <property type="entry name" value="MTase_YraL"/>
    <property type="match status" value="1"/>
</dbReference>
<gene>
    <name evidence="6 8" type="primary">rsmI</name>
    <name evidence="8" type="ORF">Cabys_3951</name>
</gene>
<evidence type="ECO:0000256" key="4">
    <source>
        <dbReference type="ARBA" id="ARBA00022679"/>
    </source>
</evidence>
<comment type="similarity">
    <text evidence="6">Belongs to the methyltransferase superfamily. RsmI family.</text>
</comment>
<dbReference type="NCBIfam" id="TIGR00096">
    <property type="entry name" value="16S rRNA (cytidine(1402)-2'-O)-methyltransferase"/>
    <property type="match status" value="1"/>
</dbReference>
<dbReference type="InterPro" id="IPR014776">
    <property type="entry name" value="4pyrrole_Mease_sub2"/>
</dbReference>
<comment type="catalytic activity">
    <reaction evidence="6">
        <text>cytidine(1402) in 16S rRNA + S-adenosyl-L-methionine = 2'-O-methylcytidine(1402) in 16S rRNA + S-adenosyl-L-homocysteine + H(+)</text>
        <dbReference type="Rhea" id="RHEA:42924"/>
        <dbReference type="Rhea" id="RHEA-COMP:10285"/>
        <dbReference type="Rhea" id="RHEA-COMP:10286"/>
        <dbReference type="ChEBI" id="CHEBI:15378"/>
        <dbReference type="ChEBI" id="CHEBI:57856"/>
        <dbReference type="ChEBI" id="CHEBI:59789"/>
        <dbReference type="ChEBI" id="CHEBI:74495"/>
        <dbReference type="ChEBI" id="CHEBI:82748"/>
        <dbReference type="EC" id="2.1.1.198"/>
    </reaction>
</comment>
<dbReference type="GO" id="GO:0005737">
    <property type="term" value="C:cytoplasm"/>
    <property type="evidence" value="ECO:0007669"/>
    <property type="project" value="UniProtKB-SubCell"/>
</dbReference>
<dbReference type="PANTHER" id="PTHR46111">
    <property type="entry name" value="RIBOSOMAL RNA SMALL SUBUNIT METHYLTRANSFERASE I"/>
    <property type="match status" value="1"/>
</dbReference>
<keyword evidence="3 6" id="KW-0489">Methyltransferase</keyword>
<comment type="function">
    <text evidence="6">Catalyzes the 2'-O-methylation of the ribose of cytidine 1402 (C1402) in 16S rRNA.</text>
</comment>
<dbReference type="Pfam" id="PF00590">
    <property type="entry name" value="TP_methylase"/>
    <property type="match status" value="1"/>
</dbReference>
<dbReference type="SUPFAM" id="SSF53790">
    <property type="entry name" value="Tetrapyrrole methylase"/>
    <property type="match status" value="1"/>
</dbReference>
<dbReference type="KEGG" id="caby:Cabys_3951"/>
<dbReference type="CDD" id="cd11648">
    <property type="entry name" value="RsmI"/>
    <property type="match status" value="1"/>
</dbReference>
<comment type="subcellular location">
    <subcellularLocation>
        <location evidence="6">Cytoplasm</location>
    </subcellularLocation>
</comment>
<evidence type="ECO:0000256" key="3">
    <source>
        <dbReference type="ARBA" id="ARBA00022603"/>
    </source>
</evidence>
<dbReference type="AlphaFoldDB" id="A0A1J1CFH7"/>
<dbReference type="InterPro" id="IPR000878">
    <property type="entry name" value="4pyrrol_Mease"/>
</dbReference>
<organism evidence="8 9">
    <name type="scientific">Caldithrix abyssi DSM 13497</name>
    <dbReference type="NCBI Taxonomy" id="880073"/>
    <lineage>
        <taxon>Bacteria</taxon>
        <taxon>Pseudomonadati</taxon>
        <taxon>Calditrichota</taxon>
        <taxon>Calditrichia</taxon>
        <taxon>Calditrichales</taxon>
        <taxon>Calditrichaceae</taxon>
        <taxon>Caldithrix</taxon>
    </lineage>
</organism>
<dbReference type="FunFam" id="3.30.950.10:FF:000002">
    <property type="entry name" value="Ribosomal RNA small subunit methyltransferase I"/>
    <property type="match status" value="1"/>
</dbReference>
<dbReference type="FunFam" id="3.40.1010.10:FF:000002">
    <property type="entry name" value="Ribosomal RNA small subunit methyltransferase I"/>
    <property type="match status" value="1"/>
</dbReference>
<evidence type="ECO:0000256" key="6">
    <source>
        <dbReference type="HAMAP-Rule" id="MF_01877"/>
    </source>
</evidence>
<evidence type="ECO:0000313" key="9">
    <source>
        <dbReference type="Proteomes" id="UP000183868"/>
    </source>
</evidence>
<keyword evidence="2 6" id="KW-0698">rRNA processing</keyword>
<accession>A0A1J1CFH7</accession>
<proteinExistence type="inferred from homology"/>
<dbReference type="InterPro" id="IPR014777">
    <property type="entry name" value="4pyrrole_Mease_sub1"/>
</dbReference>
<keyword evidence="5 6" id="KW-0949">S-adenosyl-L-methionine</keyword>
<sequence>MGLLKVELIEKGVLYMVSTPIGNLADITYRAVHILKNVDLIAAEDTRTSSVLLKHYQITTPMRSYHSYNLKRETPRLIALLQEGQSVALISDAGTPGISDPGFHLARACIDAGIRIVPIPGPSAFVTALVASGLPSHRFVFEGFLPQKKGRKTRIEQLGQEERTIVLYESPHRVQKTVAQLLKALGDRQVVMARELTKKFEDFFRGTLSELAAHLQTKAVKGEIVLIVEGLSKRKKKDEVK</sequence>
<dbReference type="Gene3D" id="3.40.1010.10">
    <property type="entry name" value="Cobalt-precorrin-4 Transmethylase, Domain 1"/>
    <property type="match status" value="1"/>
</dbReference>
<protein>
    <recommendedName>
        <fullName evidence="6">Ribosomal RNA small subunit methyltransferase I</fullName>
        <ecNumber evidence="6">2.1.1.198</ecNumber>
    </recommendedName>
    <alternativeName>
        <fullName evidence="6">16S rRNA 2'-O-ribose C1402 methyltransferase</fullName>
    </alternativeName>
    <alternativeName>
        <fullName evidence="6">rRNA (cytidine-2'-O-)-methyltransferase RsmI</fullName>
    </alternativeName>
</protein>
<dbReference type="PROSITE" id="PS01296">
    <property type="entry name" value="RSMI"/>
    <property type="match status" value="1"/>
</dbReference>
<reference evidence="8 9" key="1">
    <citation type="submission" date="2016-11" db="EMBL/GenBank/DDBJ databases">
        <title>Genomic analysis of Caldithrix abyssi and proposal of a novel bacterial phylum Caldithrichaeota.</title>
        <authorList>
            <person name="Kublanov I."/>
            <person name="Sigalova O."/>
            <person name="Gavrilov S."/>
            <person name="Lebedinsky A."/>
            <person name="Ivanova N."/>
            <person name="Daum C."/>
            <person name="Reddy T."/>
            <person name="Klenk H.P."/>
            <person name="Goker M."/>
            <person name="Reva O."/>
            <person name="Miroshnichenko M."/>
            <person name="Kyprides N."/>
            <person name="Woyke T."/>
            <person name="Gelfand M."/>
        </authorList>
    </citation>
    <scope>NUCLEOTIDE SEQUENCE [LARGE SCALE GENOMIC DNA]</scope>
    <source>
        <strain evidence="8 9">LF13</strain>
    </source>
</reference>
<dbReference type="InterPro" id="IPR035996">
    <property type="entry name" value="4pyrrol_Methylase_sf"/>
</dbReference>
<dbReference type="Gene3D" id="3.30.950.10">
    <property type="entry name" value="Methyltransferase, Cobalt-precorrin-4 Transmethylase, Domain 2"/>
    <property type="match status" value="1"/>
</dbReference>
<dbReference type="GO" id="GO:0070677">
    <property type="term" value="F:rRNA (cytosine-2'-O-)-methyltransferase activity"/>
    <property type="evidence" value="ECO:0007669"/>
    <property type="project" value="UniProtKB-UniRule"/>
</dbReference>
<dbReference type="HAMAP" id="MF_01877">
    <property type="entry name" value="16SrRNA_methyltr_I"/>
    <property type="match status" value="1"/>
</dbReference>
<dbReference type="EC" id="2.1.1.198" evidence="6"/>
<feature type="domain" description="Tetrapyrrole methylase" evidence="7">
    <location>
        <begin position="14"/>
        <end position="212"/>
    </location>
</feature>
<evidence type="ECO:0000313" key="8">
    <source>
        <dbReference type="EMBL" id="APF20696.1"/>
    </source>
</evidence>
<evidence type="ECO:0000256" key="5">
    <source>
        <dbReference type="ARBA" id="ARBA00022691"/>
    </source>
</evidence>